<dbReference type="EMBL" id="CADEAL010004014">
    <property type="protein sequence ID" value="CAB1449414.1"/>
    <property type="molecule type" value="Genomic_DNA"/>
</dbReference>
<dbReference type="Proteomes" id="UP001153269">
    <property type="component" value="Unassembled WGS sequence"/>
</dbReference>
<evidence type="ECO:0000313" key="2">
    <source>
        <dbReference type="Proteomes" id="UP001153269"/>
    </source>
</evidence>
<evidence type="ECO:0000313" key="1">
    <source>
        <dbReference type="EMBL" id="CAB1449414.1"/>
    </source>
</evidence>
<organism evidence="1 2">
    <name type="scientific">Pleuronectes platessa</name>
    <name type="common">European plaice</name>
    <dbReference type="NCBI Taxonomy" id="8262"/>
    <lineage>
        <taxon>Eukaryota</taxon>
        <taxon>Metazoa</taxon>
        <taxon>Chordata</taxon>
        <taxon>Craniata</taxon>
        <taxon>Vertebrata</taxon>
        <taxon>Euteleostomi</taxon>
        <taxon>Actinopterygii</taxon>
        <taxon>Neopterygii</taxon>
        <taxon>Teleostei</taxon>
        <taxon>Neoteleostei</taxon>
        <taxon>Acanthomorphata</taxon>
        <taxon>Carangaria</taxon>
        <taxon>Pleuronectiformes</taxon>
        <taxon>Pleuronectoidei</taxon>
        <taxon>Pleuronectidae</taxon>
        <taxon>Pleuronectes</taxon>
    </lineage>
</organism>
<protein>
    <submittedName>
        <fullName evidence="1">Uncharacterized protein</fullName>
    </submittedName>
</protein>
<gene>
    <name evidence="1" type="ORF">PLEPLA_LOCUS37096</name>
</gene>
<reference evidence="1" key="1">
    <citation type="submission" date="2020-03" db="EMBL/GenBank/DDBJ databases">
        <authorList>
            <person name="Weist P."/>
        </authorList>
    </citation>
    <scope>NUCLEOTIDE SEQUENCE</scope>
</reference>
<accession>A0A9N7Z5B8</accession>
<sequence>MFLTKLSETDSMRVVVGPLLKTKLRAARLAIAREHQNWQDLGFSVSPCSYPTTKTELGEDLCQNLESHSSVPSFSLCTLPLAVRIHFKTLVLADHAANGSNPVYIQDMVKPYIPAHLLRSSSTNQLAITARYS</sequence>
<keyword evidence="2" id="KW-1185">Reference proteome</keyword>
<proteinExistence type="predicted"/>
<name>A0A9N7Z5B8_PLEPL</name>
<comment type="caution">
    <text evidence="1">The sequence shown here is derived from an EMBL/GenBank/DDBJ whole genome shotgun (WGS) entry which is preliminary data.</text>
</comment>
<dbReference type="AlphaFoldDB" id="A0A9N7Z5B8"/>